<evidence type="ECO:0000313" key="4">
    <source>
        <dbReference type="Proteomes" id="UP000186206"/>
    </source>
</evidence>
<evidence type="ECO:0000256" key="1">
    <source>
        <dbReference type="SAM" id="SignalP"/>
    </source>
</evidence>
<dbReference type="AlphaFoldDB" id="A0A3N3E0A0"/>
<dbReference type="Proteomes" id="UP000278792">
    <property type="component" value="Unassembled WGS sequence"/>
</dbReference>
<dbReference type="OrthoDB" id="5906317at2"/>
<gene>
    <name evidence="2" type="ORF">BIY21_06330</name>
    <name evidence="3" type="ORF">EGH82_10190</name>
</gene>
<sequence length="61" mass="6200">MKKALVIALSVLSVSAFAAHAAFSSHAVNGQAQQTEQVIKAIGNGAISFGMSASQIENAVK</sequence>
<dbReference type="EMBL" id="RKIK01000025">
    <property type="protein sequence ID" value="ROV60164.1"/>
    <property type="molecule type" value="Genomic_DNA"/>
</dbReference>
<feature type="signal peptide" evidence="1">
    <location>
        <begin position="1"/>
        <end position="18"/>
    </location>
</feature>
<organism evidence="3 5">
    <name type="scientific">Vibrio ponticus</name>
    <dbReference type="NCBI Taxonomy" id="265668"/>
    <lineage>
        <taxon>Bacteria</taxon>
        <taxon>Pseudomonadati</taxon>
        <taxon>Pseudomonadota</taxon>
        <taxon>Gammaproteobacteria</taxon>
        <taxon>Vibrionales</taxon>
        <taxon>Vibrionaceae</taxon>
        <taxon>Vibrio</taxon>
    </lineage>
</organism>
<accession>A0A3N3E0A0</accession>
<dbReference type="RefSeq" id="WP_075647855.1">
    <property type="nucleotide sequence ID" value="NZ_AP019658.1"/>
</dbReference>
<feature type="chain" id="PRO_5018747465" evidence="1">
    <location>
        <begin position="19"/>
        <end position="61"/>
    </location>
</feature>
<evidence type="ECO:0000313" key="3">
    <source>
        <dbReference type="EMBL" id="ROV60164.1"/>
    </source>
</evidence>
<dbReference type="EMBL" id="MJMI01000022">
    <property type="protein sequence ID" value="OLQ95583.1"/>
    <property type="molecule type" value="Genomic_DNA"/>
</dbReference>
<dbReference type="Proteomes" id="UP000186206">
    <property type="component" value="Unassembled WGS sequence"/>
</dbReference>
<evidence type="ECO:0000313" key="2">
    <source>
        <dbReference type="EMBL" id="OLQ95583.1"/>
    </source>
</evidence>
<keyword evidence="4" id="KW-1185">Reference proteome</keyword>
<proteinExistence type="predicted"/>
<reference evidence="3 5" key="2">
    <citation type="submission" date="2018-11" db="EMBL/GenBank/DDBJ databases">
        <title>Vibrio ponticus strain CAIM 1751 pathogenic for the snapper Lutjanus guttatus.</title>
        <authorList>
            <person name="Soto-Rodriguez S."/>
            <person name="Lozano-Olvera R."/>
            <person name="Gomez-Gil B."/>
        </authorList>
    </citation>
    <scope>NUCLEOTIDE SEQUENCE [LARGE SCALE GENOMIC DNA]</scope>
    <source>
        <strain evidence="3 5">CAIM 1751</strain>
    </source>
</reference>
<comment type="caution">
    <text evidence="3">The sequence shown here is derived from an EMBL/GenBank/DDBJ whole genome shotgun (WGS) entry which is preliminary data.</text>
</comment>
<name>A0A3N3E0A0_9VIBR</name>
<protein>
    <submittedName>
        <fullName evidence="3">Uncharacterized protein</fullName>
    </submittedName>
</protein>
<reference evidence="2 4" key="1">
    <citation type="submission" date="2016-09" db="EMBL/GenBank/DDBJ databases">
        <title>Genomic Taxonomy of the Vibrionaceae.</title>
        <authorList>
            <person name="Gonzalez-Castillo A."/>
            <person name="Gomez-Gil B."/>
            <person name="Enciso-Ibarra K."/>
        </authorList>
    </citation>
    <scope>NUCLEOTIDE SEQUENCE [LARGE SCALE GENOMIC DNA]</scope>
    <source>
        <strain evidence="2 4">CAIM 1731</strain>
    </source>
</reference>
<keyword evidence="1" id="KW-0732">Signal</keyword>
<evidence type="ECO:0000313" key="5">
    <source>
        <dbReference type="Proteomes" id="UP000278792"/>
    </source>
</evidence>